<dbReference type="Gene3D" id="1.10.418.20">
    <property type="match status" value="1"/>
</dbReference>
<dbReference type="InterPro" id="IPR003653">
    <property type="entry name" value="Peptidase_C48_C"/>
</dbReference>
<accession>A0AAF0QG00</accession>
<evidence type="ECO:0000259" key="4">
    <source>
        <dbReference type="Pfam" id="PF02902"/>
    </source>
</evidence>
<evidence type="ECO:0000256" key="1">
    <source>
        <dbReference type="ARBA" id="ARBA00005234"/>
    </source>
</evidence>
<sequence length="116" mass="13349">MMGGALHDKNVNIVVGKLATMIPLFLTSTKFYSKRLDLYANKLPNYIEKSQSDPLEVKHMTRVPQQEESFNDCGLYTCLFPEYITNEVFDMLLLISMQSTIIKGMSQSYALWKNKE</sequence>
<keyword evidence="2" id="KW-0645">Protease</keyword>
<evidence type="ECO:0000256" key="3">
    <source>
        <dbReference type="ARBA" id="ARBA00022801"/>
    </source>
</evidence>
<name>A0AAF0QG00_SOLVR</name>
<dbReference type="GO" id="GO:0006508">
    <property type="term" value="P:proteolysis"/>
    <property type="evidence" value="ECO:0007669"/>
    <property type="project" value="UniProtKB-KW"/>
</dbReference>
<dbReference type="InterPro" id="IPR038765">
    <property type="entry name" value="Papain-like_cys_pep_sf"/>
</dbReference>
<reference evidence="5" key="1">
    <citation type="submission" date="2023-08" db="EMBL/GenBank/DDBJ databases">
        <title>A de novo genome assembly of Solanum verrucosum Schlechtendal, a Mexican diploid species geographically isolated from the other diploid A-genome species in potato relatives.</title>
        <authorList>
            <person name="Hosaka K."/>
        </authorList>
    </citation>
    <scope>NUCLEOTIDE SEQUENCE</scope>
    <source>
        <tissue evidence="5">Young leaves</tissue>
    </source>
</reference>
<dbReference type="GO" id="GO:0008234">
    <property type="term" value="F:cysteine-type peptidase activity"/>
    <property type="evidence" value="ECO:0007669"/>
    <property type="project" value="InterPro"/>
</dbReference>
<protein>
    <recommendedName>
        <fullName evidence="4">Ubiquitin-like protease family profile domain-containing protein</fullName>
    </recommendedName>
</protein>
<gene>
    <name evidence="5" type="ORF">MTR67_013241</name>
</gene>
<evidence type="ECO:0000256" key="2">
    <source>
        <dbReference type="ARBA" id="ARBA00022670"/>
    </source>
</evidence>
<dbReference type="Pfam" id="PF02902">
    <property type="entry name" value="Peptidase_C48"/>
    <property type="match status" value="1"/>
</dbReference>
<dbReference type="AlphaFoldDB" id="A0AAF0QG00"/>
<proteinExistence type="inferred from homology"/>
<keyword evidence="6" id="KW-1185">Reference proteome</keyword>
<dbReference type="Proteomes" id="UP001234989">
    <property type="component" value="Chromosome 3"/>
</dbReference>
<evidence type="ECO:0000313" key="5">
    <source>
        <dbReference type="EMBL" id="WMV19856.1"/>
    </source>
</evidence>
<evidence type="ECO:0000313" key="6">
    <source>
        <dbReference type="Proteomes" id="UP001234989"/>
    </source>
</evidence>
<keyword evidence="3" id="KW-0378">Hydrolase</keyword>
<organism evidence="5 6">
    <name type="scientific">Solanum verrucosum</name>
    <dbReference type="NCBI Taxonomy" id="315347"/>
    <lineage>
        <taxon>Eukaryota</taxon>
        <taxon>Viridiplantae</taxon>
        <taxon>Streptophyta</taxon>
        <taxon>Embryophyta</taxon>
        <taxon>Tracheophyta</taxon>
        <taxon>Spermatophyta</taxon>
        <taxon>Magnoliopsida</taxon>
        <taxon>eudicotyledons</taxon>
        <taxon>Gunneridae</taxon>
        <taxon>Pentapetalae</taxon>
        <taxon>asterids</taxon>
        <taxon>lamiids</taxon>
        <taxon>Solanales</taxon>
        <taxon>Solanaceae</taxon>
        <taxon>Solanoideae</taxon>
        <taxon>Solaneae</taxon>
        <taxon>Solanum</taxon>
    </lineage>
</organism>
<comment type="similarity">
    <text evidence="1">Belongs to the peptidase C48 family.</text>
</comment>
<dbReference type="SUPFAM" id="SSF54001">
    <property type="entry name" value="Cysteine proteinases"/>
    <property type="match status" value="1"/>
</dbReference>
<dbReference type="EMBL" id="CP133614">
    <property type="protein sequence ID" value="WMV19856.1"/>
    <property type="molecule type" value="Genomic_DNA"/>
</dbReference>
<feature type="domain" description="Ubiquitin-like protease family profile" evidence="4">
    <location>
        <begin position="43"/>
        <end position="87"/>
    </location>
</feature>